<dbReference type="InterPro" id="IPR004014">
    <property type="entry name" value="ATPase_P-typ_cation-transptr_N"/>
</dbReference>
<dbReference type="AlphaFoldDB" id="A0A6V8SGU4"/>
<name>A0A6V8SGU4_9CLOT</name>
<dbReference type="InterPro" id="IPR023299">
    <property type="entry name" value="ATPase_P-typ_cyto_dom_N"/>
</dbReference>
<dbReference type="GO" id="GO:0016887">
    <property type="term" value="F:ATP hydrolysis activity"/>
    <property type="evidence" value="ECO:0007669"/>
    <property type="project" value="InterPro"/>
</dbReference>
<proteinExistence type="inferred from homology"/>
<dbReference type="SUPFAM" id="SSF56784">
    <property type="entry name" value="HAD-like"/>
    <property type="match status" value="1"/>
</dbReference>
<evidence type="ECO:0000256" key="5">
    <source>
        <dbReference type="ARBA" id="ARBA00022840"/>
    </source>
</evidence>
<keyword evidence="14" id="KW-1185">Reference proteome</keyword>
<dbReference type="Gene3D" id="2.70.150.10">
    <property type="entry name" value="Calcium-transporting ATPase, cytoplasmic transduction domain A"/>
    <property type="match status" value="1"/>
</dbReference>
<dbReference type="InterPro" id="IPR023214">
    <property type="entry name" value="HAD_sf"/>
</dbReference>
<dbReference type="InterPro" id="IPR044492">
    <property type="entry name" value="P_typ_ATPase_HD_dom"/>
</dbReference>
<keyword evidence="7 9" id="KW-1133">Transmembrane helix</keyword>
<gene>
    <name evidence="13" type="ORF">bsdtw1_01894</name>
</gene>
<feature type="domain" description="Cation-transporting P-type ATPase C-terminal" evidence="11">
    <location>
        <begin position="651"/>
        <end position="824"/>
    </location>
</feature>
<dbReference type="Pfam" id="PF00690">
    <property type="entry name" value="Cation_ATPase_N"/>
    <property type="match status" value="1"/>
</dbReference>
<evidence type="ECO:0000313" key="14">
    <source>
        <dbReference type="Proteomes" id="UP000580568"/>
    </source>
</evidence>
<evidence type="ECO:0000256" key="8">
    <source>
        <dbReference type="ARBA" id="ARBA00023136"/>
    </source>
</evidence>
<keyword evidence="4" id="KW-0547">Nucleotide-binding</keyword>
<feature type="domain" description="Cation-transporting P-type ATPase N-terminal" evidence="12">
    <location>
        <begin position="7"/>
        <end position="55"/>
    </location>
</feature>
<dbReference type="Proteomes" id="UP000580568">
    <property type="component" value="Unassembled WGS sequence"/>
</dbReference>
<evidence type="ECO:0000313" key="13">
    <source>
        <dbReference type="EMBL" id="GFP75802.1"/>
    </source>
</evidence>
<dbReference type="SFLD" id="SFLDF00027">
    <property type="entry name" value="p-type_atpase"/>
    <property type="match status" value="1"/>
</dbReference>
<comment type="subcellular location">
    <subcellularLocation>
        <location evidence="1">Membrane</location>
        <topology evidence="1">Multi-pass membrane protein</topology>
    </subcellularLocation>
</comment>
<keyword evidence="6" id="KW-1278">Translocase</keyword>
<protein>
    <submittedName>
        <fullName evidence="13">Calcium-transporting ATPase 1</fullName>
    </submittedName>
</protein>
<dbReference type="GO" id="GO:0005524">
    <property type="term" value="F:ATP binding"/>
    <property type="evidence" value="ECO:0007669"/>
    <property type="project" value="UniProtKB-KW"/>
</dbReference>
<evidence type="ECO:0000256" key="7">
    <source>
        <dbReference type="ARBA" id="ARBA00022989"/>
    </source>
</evidence>
<feature type="transmembrane region" description="Helical" evidence="9">
    <location>
        <begin position="228"/>
        <end position="246"/>
    </location>
</feature>
<dbReference type="InterPro" id="IPR001757">
    <property type="entry name" value="P_typ_ATPase"/>
</dbReference>
<evidence type="ECO:0000256" key="9">
    <source>
        <dbReference type="SAM" id="Phobius"/>
    </source>
</evidence>
<feature type="transmembrane region" description="Helical" evidence="9">
    <location>
        <begin position="801"/>
        <end position="821"/>
    </location>
</feature>
<dbReference type="FunFam" id="3.40.50.1000:FF:000028">
    <property type="entry name" value="Calcium-transporting P-type ATPase, putative"/>
    <property type="match status" value="1"/>
</dbReference>
<evidence type="ECO:0000259" key="10">
    <source>
        <dbReference type="Pfam" id="PF00122"/>
    </source>
</evidence>
<dbReference type="Pfam" id="PF00122">
    <property type="entry name" value="E1-E2_ATPase"/>
    <property type="match status" value="1"/>
</dbReference>
<comment type="similarity">
    <text evidence="2">Belongs to the cation transport ATPase (P-type) (TC 3.A.3) family. Type IIA subfamily.</text>
</comment>
<dbReference type="Gene3D" id="3.40.1110.10">
    <property type="entry name" value="Calcium-transporting ATPase, cytoplasmic domain N"/>
    <property type="match status" value="2"/>
</dbReference>
<accession>A0A6V8SGU4</accession>
<keyword evidence="5" id="KW-0067">ATP-binding</keyword>
<dbReference type="GO" id="GO:0016020">
    <property type="term" value="C:membrane"/>
    <property type="evidence" value="ECO:0007669"/>
    <property type="project" value="UniProtKB-SubCell"/>
</dbReference>
<dbReference type="Gene3D" id="1.20.1110.10">
    <property type="entry name" value="Calcium-transporting ATPase, transmembrane domain"/>
    <property type="match status" value="2"/>
</dbReference>
<keyword evidence="8 9" id="KW-0472">Membrane</keyword>
<evidence type="ECO:0000259" key="11">
    <source>
        <dbReference type="Pfam" id="PF00689"/>
    </source>
</evidence>
<evidence type="ECO:0000256" key="6">
    <source>
        <dbReference type="ARBA" id="ARBA00022967"/>
    </source>
</evidence>
<dbReference type="PANTHER" id="PTHR42861">
    <property type="entry name" value="CALCIUM-TRANSPORTING ATPASE"/>
    <property type="match status" value="1"/>
</dbReference>
<dbReference type="InterPro" id="IPR006068">
    <property type="entry name" value="ATPase_P-typ_cation-transptr_C"/>
</dbReference>
<reference evidence="13 14" key="1">
    <citation type="submission" date="2020-07" db="EMBL/GenBank/DDBJ databases">
        <title>A new beta-1,3-glucan-decomposing anaerobic bacterium isolated from anoxic soil subjected to biological soil disinfestation.</title>
        <authorList>
            <person name="Ueki A."/>
            <person name="Tonouchi A."/>
        </authorList>
    </citation>
    <scope>NUCLEOTIDE SEQUENCE [LARGE SCALE GENOMIC DNA]</scope>
    <source>
        <strain evidence="13 14">TW1</strain>
    </source>
</reference>
<evidence type="ECO:0000256" key="2">
    <source>
        <dbReference type="ARBA" id="ARBA00005675"/>
    </source>
</evidence>
<dbReference type="InterPro" id="IPR023298">
    <property type="entry name" value="ATPase_P-typ_TM_dom_sf"/>
</dbReference>
<feature type="transmembrane region" description="Helical" evidence="9">
    <location>
        <begin position="734"/>
        <end position="750"/>
    </location>
</feature>
<dbReference type="InterPro" id="IPR008250">
    <property type="entry name" value="ATPase_P-typ_transduc_dom_A_sf"/>
</dbReference>
<evidence type="ECO:0000259" key="12">
    <source>
        <dbReference type="Pfam" id="PF00690"/>
    </source>
</evidence>
<dbReference type="Pfam" id="PF00702">
    <property type="entry name" value="Hydrolase"/>
    <property type="match status" value="1"/>
</dbReference>
<dbReference type="PRINTS" id="PR00120">
    <property type="entry name" value="HATPASE"/>
</dbReference>
<dbReference type="PROSITE" id="PS00154">
    <property type="entry name" value="ATPASE_E1_E2"/>
    <property type="match status" value="1"/>
</dbReference>
<dbReference type="EMBL" id="BLZR01000001">
    <property type="protein sequence ID" value="GFP75802.1"/>
    <property type="molecule type" value="Genomic_DNA"/>
</dbReference>
<dbReference type="SFLD" id="SFLDG00002">
    <property type="entry name" value="C1.7:_P-type_atpase_like"/>
    <property type="match status" value="1"/>
</dbReference>
<dbReference type="SUPFAM" id="SSF81665">
    <property type="entry name" value="Calcium ATPase, transmembrane domain M"/>
    <property type="match status" value="1"/>
</dbReference>
<evidence type="ECO:0000256" key="3">
    <source>
        <dbReference type="ARBA" id="ARBA00022692"/>
    </source>
</evidence>
<feature type="transmembrane region" description="Helical" evidence="9">
    <location>
        <begin position="40"/>
        <end position="59"/>
    </location>
</feature>
<dbReference type="RefSeq" id="WP_183277275.1">
    <property type="nucleotide sequence ID" value="NZ_BLZR01000001.1"/>
</dbReference>
<dbReference type="SFLD" id="SFLDS00003">
    <property type="entry name" value="Haloacid_Dehalogenase"/>
    <property type="match status" value="1"/>
</dbReference>
<evidence type="ECO:0000256" key="1">
    <source>
        <dbReference type="ARBA" id="ARBA00004141"/>
    </source>
</evidence>
<dbReference type="NCBIfam" id="TIGR01494">
    <property type="entry name" value="ATPase_P-type"/>
    <property type="match status" value="2"/>
</dbReference>
<sequence length="830" mass="92991">MERTKVGLSNEEVMHYKQKYGLNELFKKEDTGILKKFIDVLKEPMLLLLLCTTIIYFMLGEFQEGIVMLIFVLFVCSITFFQQWKTDRTMNALKNLVSPEIQVLRDAKKIIIKSSELVPNDIIYISQGERIPADCEVVEVSNLYVDEAILTGESEPAYKQCKKQCNGIDDYWKEYMLYAGTLVVSGTCVAIVRKIGTSTEYGKIGKSIYEAKEEDTPLQKKVGNLVKILAVIGAVLCIAVISLSYINTQNLIKSILSGITLAMAIIPEEFPVVLAVFLSMGAFRLAKKNVIMRKISAVETLGSTTVLCVDKTGTITENKMKVSKVFYNKKLFDDVNYLSKELSMVSILACQRDSTDPLEKAIIEVAKKNIAVYELENLEICKKFDFNSNTKRMANVYIMDDNYYISAKGSPEAIIRLCKFNKEELGEIKREVDFFASKGLRVIALADGTSEKLFEELEDYTLSFKGIYGLQDAPREGVLEAIKSCNTAGIRVVMITGDYYKTAVAIGEEIGLKFSNSSITGEEIDHMTDVELMNAVKECDIFSRVIPEHKMRIIKALRDNGEIVAMTGDGVNDAPALKKADIGIAMGGRGTEVAKEAADMILLDDNFTTIVDSVRDGRRIFDNIRKAMIYIFIIHIPIITLALFSPVFALPQILLPMHIMLLELIIDPTCSIIFEIEPEEPYIMNQPPRSPKEPLLTQGMVKKVLMQGTTLFLAAFLPFHYLVDSGVTVEYARSFSLTTLIVGNIILVLVNSSNTKPITEVLLDNRNKSRILINIISVVVLICIIYMPMLQSLFKTSSLALKTFTEALVLGGISTGWWEIVKLFHRIRKL</sequence>
<evidence type="ECO:0000256" key="4">
    <source>
        <dbReference type="ARBA" id="ARBA00022741"/>
    </source>
</evidence>
<dbReference type="InterPro" id="IPR036412">
    <property type="entry name" value="HAD-like_sf"/>
</dbReference>
<keyword evidence="3 9" id="KW-0812">Transmembrane</keyword>
<dbReference type="Gene3D" id="3.40.50.1000">
    <property type="entry name" value="HAD superfamily/HAD-like"/>
    <property type="match status" value="2"/>
</dbReference>
<dbReference type="InterPro" id="IPR059000">
    <property type="entry name" value="ATPase_P-type_domA"/>
</dbReference>
<feature type="transmembrane region" description="Helical" evidence="9">
    <location>
        <begin position="65"/>
        <end position="84"/>
    </location>
</feature>
<feature type="transmembrane region" description="Helical" evidence="9">
    <location>
        <begin position="771"/>
        <end position="789"/>
    </location>
</feature>
<feature type="transmembrane region" description="Helical" evidence="9">
    <location>
        <begin position="627"/>
        <end position="649"/>
    </location>
</feature>
<feature type="transmembrane region" description="Helical" evidence="9">
    <location>
        <begin position="258"/>
        <end position="283"/>
    </location>
</feature>
<comment type="caution">
    <text evidence="13">The sequence shown here is derived from an EMBL/GenBank/DDBJ whole genome shotgun (WGS) entry which is preliminary data.</text>
</comment>
<dbReference type="Pfam" id="PF00689">
    <property type="entry name" value="Cation_ATPase_C"/>
    <property type="match status" value="1"/>
</dbReference>
<dbReference type="InterPro" id="IPR018303">
    <property type="entry name" value="ATPase_P-typ_P_site"/>
</dbReference>
<dbReference type="SUPFAM" id="SSF81653">
    <property type="entry name" value="Calcium ATPase, transduction domain A"/>
    <property type="match status" value="1"/>
</dbReference>
<feature type="domain" description="P-type ATPase A" evidence="10">
    <location>
        <begin position="96"/>
        <end position="207"/>
    </location>
</feature>
<organism evidence="13 14">
    <name type="scientific">Clostridium fungisolvens</name>
    <dbReference type="NCBI Taxonomy" id="1604897"/>
    <lineage>
        <taxon>Bacteria</taxon>
        <taxon>Bacillati</taxon>
        <taxon>Bacillota</taxon>
        <taxon>Clostridia</taxon>
        <taxon>Eubacteriales</taxon>
        <taxon>Clostridiaceae</taxon>
        <taxon>Clostridium</taxon>
    </lineage>
</organism>
<dbReference type="PRINTS" id="PR00119">
    <property type="entry name" value="CATATPASE"/>
</dbReference>
<dbReference type="SUPFAM" id="SSF81660">
    <property type="entry name" value="Metal cation-transporting ATPase, ATP-binding domain N"/>
    <property type="match status" value="1"/>
</dbReference>